<dbReference type="PROSITE" id="PS51330">
    <property type="entry name" value="DHFR_2"/>
    <property type="match status" value="1"/>
</dbReference>
<evidence type="ECO:0000256" key="7">
    <source>
        <dbReference type="RuleBase" id="RU004474"/>
    </source>
</evidence>
<evidence type="ECO:0000259" key="8">
    <source>
        <dbReference type="PROSITE" id="PS51330"/>
    </source>
</evidence>
<protein>
    <recommendedName>
        <fullName evidence="3">dihydrofolate reductase</fullName>
        <ecNumber evidence="3">1.5.1.3</ecNumber>
    </recommendedName>
</protein>
<dbReference type="Pfam" id="PF00186">
    <property type="entry name" value="DHFR_1"/>
    <property type="match status" value="1"/>
</dbReference>
<dbReference type="GO" id="GO:0004146">
    <property type="term" value="F:dihydrofolate reductase activity"/>
    <property type="evidence" value="ECO:0007669"/>
    <property type="project" value="UniProtKB-EC"/>
</dbReference>
<name>A0A8J7TKU3_9BACT</name>
<evidence type="ECO:0000256" key="5">
    <source>
        <dbReference type="ARBA" id="ARBA00022857"/>
    </source>
</evidence>
<dbReference type="AlphaFoldDB" id="A0A8J7TKU3"/>
<keyword evidence="5" id="KW-0521">NADP</keyword>
<evidence type="ECO:0000256" key="1">
    <source>
        <dbReference type="ARBA" id="ARBA00004903"/>
    </source>
</evidence>
<reference evidence="9" key="1">
    <citation type="submission" date="2021-02" db="EMBL/GenBank/DDBJ databases">
        <title>Genome-Resolved Metagenomics of a Microbial Community Performing Photosynthetic Biological Nutrient Removal.</title>
        <authorList>
            <person name="Mcdaniel E.A."/>
        </authorList>
    </citation>
    <scope>NUCLEOTIDE SEQUENCE</scope>
    <source>
        <strain evidence="9">UWPOB_OBS1</strain>
    </source>
</reference>
<sequence>MREKFDIVVACDQGRGIGRDNTLPWRISTDLKYFKELTSTSPYAAEGRKNAVIMGRKTWESIPSGFRPLKDRYNLVLTRNPQYALPQGVLKAPSLDEALKLLARGPVDRVFVIGGAEIYRQALIHEKCGLLYLTEVRARFDCDTFFPLDAEQFKGFYRLLSCSEVMQENGLDFCFKVYEFNYPEFLAFESTEPAEEVPNS</sequence>
<dbReference type="EMBL" id="JAFLCK010000006">
    <property type="protein sequence ID" value="MBN8659874.1"/>
    <property type="molecule type" value="Genomic_DNA"/>
</dbReference>
<feature type="domain" description="DHFR" evidence="8">
    <location>
        <begin position="4"/>
        <end position="180"/>
    </location>
</feature>
<evidence type="ECO:0000256" key="4">
    <source>
        <dbReference type="ARBA" id="ARBA00022563"/>
    </source>
</evidence>
<dbReference type="PRINTS" id="PR00070">
    <property type="entry name" value="DHFR"/>
</dbReference>
<dbReference type="GO" id="GO:0046654">
    <property type="term" value="P:tetrahydrofolate biosynthetic process"/>
    <property type="evidence" value="ECO:0007669"/>
    <property type="project" value="UniProtKB-UniPathway"/>
</dbReference>
<gene>
    <name evidence="9" type="ORF">J0M35_05890</name>
</gene>
<evidence type="ECO:0000256" key="3">
    <source>
        <dbReference type="ARBA" id="ARBA00012856"/>
    </source>
</evidence>
<dbReference type="InterPro" id="IPR017925">
    <property type="entry name" value="DHFR_CS"/>
</dbReference>
<organism evidence="9 10">
    <name type="scientific">Candidatus Obscuribacter phosphatis</name>
    <dbReference type="NCBI Taxonomy" id="1906157"/>
    <lineage>
        <taxon>Bacteria</taxon>
        <taxon>Bacillati</taxon>
        <taxon>Candidatus Melainabacteria</taxon>
        <taxon>Candidatus Obscuribacterales</taxon>
        <taxon>Candidatus Obscuribacteraceae</taxon>
        <taxon>Candidatus Obscuribacter</taxon>
    </lineage>
</organism>
<evidence type="ECO:0000313" key="10">
    <source>
        <dbReference type="Proteomes" id="UP000664277"/>
    </source>
</evidence>
<dbReference type="Gene3D" id="3.40.430.10">
    <property type="entry name" value="Dihydrofolate Reductase, subunit A"/>
    <property type="match status" value="1"/>
</dbReference>
<dbReference type="UniPathway" id="UPA00077">
    <property type="reaction ID" value="UER00158"/>
</dbReference>
<dbReference type="SUPFAM" id="SSF53597">
    <property type="entry name" value="Dihydrofolate reductase-like"/>
    <property type="match status" value="1"/>
</dbReference>
<dbReference type="GO" id="GO:0046655">
    <property type="term" value="P:folic acid metabolic process"/>
    <property type="evidence" value="ECO:0007669"/>
    <property type="project" value="TreeGrafter"/>
</dbReference>
<dbReference type="PANTHER" id="PTHR48069:SF3">
    <property type="entry name" value="DIHYDROFOLATE REDUCTASE"/>
    <property type="match status" value="1"/>
</dbReference>
<proteinExistence type="inferred from homology"/>
<keyword evidence="4" id="KW-0554">One-carbon metabolism</keyword>
<dbReference type="Proteomes" id="UP000664277">
    <property type="component" value="Unassembled WGS sequence"/>
</dbReference>
<comment type="caution">
    <text evidence="9">The sequence shown here is derived from an EMBL/GenBank/DDBJ whole genome shotgun (WGS) entry which is preliminary data.</text>
</comment>
<evidence type="ECO:0000256" key="6">
    <source>
        <dbReference type="ARBA" id="ARBA00023002"/>
    </source>
</evidence>
<dbReference type="InterPro" id="IPR012259">
    <property type="entry name" value="DHFR"/>
</dbReference>
<accession>A0A8J7TKU3</accession>
<keyword evidence="6" id="KW-0560">Oxidoreductase</keyword>
<dbReference type="InterPro" id="IPR001796">
    <property type="entry name" value="DHFR_dom"/>
</dbReference>
<dbReference type="InterPro" id="IPR024072">
    <property type="entry name" value="DHFR-like_dom_sf"/>
</dbReference>
<comment type="similarity">
    <text evidence="2 7">Belongs to the dihydrofolate reductase family.</text>
</comment>
<dbReference type="EC" id="1.5.1.3" evidence="3"/>
<dbReference type="PROSITE" id="PS00075">
    <property type="entry name" value="DHFR_1"/>
    <property type="match status" value="1"/>
</dbReference>
<dbReference type="PANTHER" id="PTHR48069">
    <property type="entry name" value="DIHYDROFOLATE REDUCTASE"/>
    <property type="match status" value="1"/>
</dbReference>
<evidence type="ECO:0000256" key="2">
    <source>
        <dbReference type="ARBA" id="ARBA00009539"/>
    </source>
</evidence>
<comment type="pathway">
    <text evidence="1">Cofactor biosynthesis; tetrahydrofolate biosynthesis; 5,6,7,8-tetrahydrofolate from 7,8-dihydrofolate: step 1/1.</text>
</comment>
<dbReference type="GO" id="GO:0046452">
    <property type="term" value="P:dihydrofolate metabolic process"/>
    <property type="evidence" value="ECO:0007669"/>
    <property type="project" value="TreeGrafter"/>
</dbReference>
<dbReference type="GO" id="GO:0050661">
    <property type="term" value="F:NADP binding"/>
    <property type="evidence" value="ECO:0007669"/>
    <property type="project" value="InterPro"/>
</dbReference>
<evidence type="ECO:0000313" key="9">
    <source>
        <dbReference type="EMBL" id="MBN8659874.1"/>
    </source>
</evidence>
<dbReference type="CDD" id="cd00209">
    <property type="entry name" value="DHFR"/>
    <property type="match status" value="1"/>
</dbReference>
<dbReference type="GO" id="GO:0006730">
    <property type="term" value="P:one-carbon metabolic process"/>
    <property type="evidence" value="ECO:0007669"/>
    <property type="project" value="UniProtKB-KW"/>
</dbReference>